<dbReference type="Proteomes" id="UP001564760">
    <property type="component" value="Unassembled WGS sequence"/>
</dbReference>
<name>A0ABV4CA30_9MYCO</name>
<dbReference type="Pfam" id="PF09837">
    <property type="entry name" value="DUF2064"/>
    <property type="match status" value="1"/>
</dbReference>
<dbReference type="RefSeq" id="WP_369741764.1">
    <property type="nucleotide sequence ID" value="NZ_JBGEDP010000001.1"/>
</dbReference>
<dbReference type="EMBL" id="JBGEDP010000001">
    <property type="protein sequence ID" value="MEY8018135.1"/>
    <property type="molecule type" value="Genomic_DNA"/>
</dbReference>
<dbReference type="SUPFAM" id="SSF53448">
    <property type="entry name" value="Nucleotide-diphospho-sugar transferases"/>
    <property type="match status" value="1"/>
</dbReference>
<keyword evidence="2" id="KW-1185">Reference proteome</keyword>
<reference evidence="1 2" key="1">
    <citation type="submission" date="2024-08" db="EMBL/GenBank/DDBJ databases">
        <title>Mycobacterium servetensis sp. nov., a novel rapid-growing mycobacterial species recovered from a human patient in Zaragoza, Spain.</title>
        <authorList>
            <person name="Tristancho-Baro A.I."/>
            <person name="Buenestado-Serrano S."/>
            <person name="Garcia De Viedma D."/>
            <person name="Milagro-Beamonte A."/>
            <person name="Burillo N."/>
            <person name="Sanz S."/>
            <person name="Lopez-Calleja A.I."/>
            <person name="Penas-Utrilla D."/>
            <person name="Guardingo M."/>
            <person name="Garcia M.J."/>
            <person name="Vinuelas-Bayon J."/>
        </authorList>
    </citation>
    <scope>NUCLEOTIDE SEQUENCE [LARGE SCALE GENOMIC DNA]</scope>
    <source>
        <strain evidence="2">HUMS_12744610</strain>
    </source>
</reference>
<dbReference type="Gene3D" id="3.90.550.10">
    <property type="entry name" value="Spore Coat Polysaccharide Biosynthesis Protein SpsA, Chain A"/>
    <property type="match status" value="1"/>
</dbReference>
<evidence type="ECO:0000313" key="1">
    <source>
        <dbReference type="EMBL" id="MEY8018135.1"/>
    </source>
</evidence>
<dbReference type="PANTHER" id="PTHR36529:SF1">
    <property type="entry name" value="GLYCOSYLTRANSFERASE"/>
    <property type="match status" value="1"/>
</dbReference>
<accession>A0ABV4CA30</accession>
<organism evidence="1 2">
    <name type="scientific">Mycobacterium servetii</name>
    <dbReference type="NCBI Taxonomy" id="3237418"/>
    <lineage>
        <taxon>Bacteria</taxon>
        <taxon>Bacillati</taxon>
        <taxon>Actinomycetota</taxon>
        <taxon>Actinomycetes</taxon>
        <taxon>Mycobacteriales</taxon>
        <taxon>Mycobacteriaceae</taxon>
        <taxon>Mycobacterium</taxon>
    </lineage>
</organism>
<comment type="caution">
    <text evidence="1">The sequence shown here is derived from an EMBL/GenBank/DDBJ whole genome shotgun (WGS) entry which is preliminary data.</text>
</comment>
<protein>
    <submittedName>
        <fullName evidence="1">DUF2064 domain-containing protein</fullName>
    </submittedName>
</protein>
<sequence>MRPVTLLVVAKAPQPGLAKTRLAATVGERVAADIAAAALLDTLDAVAATPVAARVVALTGDLDSAAGAAEIRRRLDSFTVIAQRGEDFGDRLANAHADSAQGYPVLQIGMDTPQVSAALLAGCADRLLGAPAVLGPAHDGGWWALGVATPAMAECLRTVPMSHPDTGQLTLKALHANGIDVTVVEQLADFDVVGDVAAVRAACTTDTRFARATRAAGL</sequence>
<dbReference type="InterPro" id="IPR018641">
    <property type="entry name" value="Trfase_1_rSAM/seldom-assoc"/>
</dbReference>
<evidence type="ECO:0000313" key="2">
    <source>
        <dbReference type="Proteomes" id="UP001564760"/>
    </source>
</evidence>
<dbReference type="InterPro" id="IPR029044">
    <property type="entry name" value="Nucleotide-diphossugar_trans"/>
</dbReference>
<dbReference type="PANTHER" id="PTHR36529">
    <property type="entry name" value="SLL1095 PROTEIN"/>
    <property type="match status" value="1"/>
</dbReference>
<proteinExistence type="predicted"/>
<gene>
    <name evidence="1" type="ORF">AB8998_25810</name>
</gene>